<name>A0AAV4XUS1_CAEEX</name>
<dbReference type="Proteomes" id="UP001054945">
    <property type="component" value="Unassembled WGS sequence"/>
</dbReference>
<evidence type="ECO:0000313" key="2">
    <source>
        <dbReference type="Proteomes" id="UP001054945"/>
    </source>
</evidence>
<evidence type="ECO:0000313" key="1">
    <source>
        <dbReference type="EMBL" id="GIY97594.1"/>
    </source>
</evidence>
<gene>
    <name evidence="1" type="ORF">CEXT_236901</name>
</gene>
<dbReference type="AlphaFoldDB" id="A0AAV4XUS1"/>
<accession>A0AAV4XUS1</accession>
<protein>
    <submittedName>
        <fullName evidence="1">Uncharacterized protein</fullName>
    </submittedName>
</protein>
<proteinExistence type="predicted"/>
<comment type="caution">
    <text evidence="1">The sequence shown here is derived from an EMBL/GenBank/DDBJ whole genome shotgun (WGS) entry which is preliminary data.</text>
</comment>
<reference evidence="1 2" key="1">
    <citation type="submission" date="2021-06" db="EMBL/GenBank/DDBJ databases">
        <title>Caerostris extrusa draft genome.</title>
        <authorList>
            <person name="Kono N."/>
            <person name="Arakawa K."/>
        </authorList>
    </citation>
    <scope>NUCLEOTIDE SEQUENCE [LARGE SCALE GENOMIC DNA]</scope>
</reference>
<keyword evidence="2" id="KW-1185">Reference proteome</keyword>
<sequence>MVALHSNYDDGDCSYDGPSIPIMRRYCSYGGPSIPIMTTVLQLRWAFYSNHDDGIAVMLWAASHSNYEDGIAVMGSLAFQVCRRYCSCSGPCVPSDGL</sequence>
<organism evidence="1 2">
    <name type="scientific">Caerostris extrusa</name>
    <name type="common">Bark spider</name>
    <name type="synonym">Caerostris bankana</name>
    <dbReference type="NCBI Taxonomy" id="172846"/>
    <lineage>
        <taxon>Eukaryota</taxon>
        <taxon>Metazoa</taxon>
        <taxon>Ecdysozoa</taxon>
        <taxon>Arthropoda</taxon>
        <taxon>Chelicerata</taxon>
        <taxon>Arachnida</taxon>
        <taxon>Araneae</taxon>
        <taxon>Araneomorphae</taxon>
        <taxon>Entelegynae</taxon>
        <taxon>Araneoidea</taxon>
        <taxon>Araneidae</taxon>
        <taxon>Caerostris</taxon>
    </lineage>
</organism>
<dbReference type="EMBL" id="BPLR01000804">
    <property type="protein sequence ID" value="GIY97594.1"/>
    <property type="molecule type" value="Genomic_DNA"/>
</dbReference>